<accession>A0ABN9SEF7</accession>
<reference evidence="2" key="1">
    <citation type="submission" date="2023-10" db="EMBL/GenBank/DDBJ databases">
        <authorList>
            <person name="Chen Y."/>
            <person name="Shah S."/>
            <person name="Dougan E. K."/>
            <person name="Thang M."/>
            <person name="Chan C."/>
        </authorList>
    </citation>
    <scope>NUCLEOTIDE SEQUENCE [LARGE SCALE GENOMIC DNA]</scope>
</reference>
<gene>
    <name evidence="2" type="ORF">PCOR1329_LOCUS27544</name>
</gene>
<evidence type="ECO:0000256" key="1">
    <source>
        <dbReference type="SAM" id="MobiDB-lite"/>
    </source>
</evidence>
<name>A0ABN9SEF7_9DINO</name>
<dbReference type="Proteomes" id="UP001189429">
    <property type="component" value="Unassembled WGS sequence"/>
</dbReference>
<proteinExistence type="predicted"/>
<evidence type="ECO:0000313" key="2">
    <source>
        <dbReference type="EMBL" id="CAK0828272.1"/>
    </source>
</evidence>
<dbReference type="EMBL" id="CAUYUJ010010001">
    <property type="protein sequence ID" value="CAK0828272.1"/>
    <property type="molecule type" value="Genomic_DNA"/>
</dbReference>
<comment type="caution">
    <text evidence="2">The sequence shown here is derived from an EMBL/GenBank/DDBJ whole genome shotgun (WGS) entry which is preliminary data.</text>
</comment>
<feature type="compositionally biased region" description="Basic and acidic residues" evidence="1">
    <location>
        <begin position="45"/>
        <end position="61"/>
    </location>
</feature>
<organism evidence="2 3">
    <name type="scientific">Prorocentrum cordatum</name>
    <dbReference type="NCBI Taxonomy" id="2364126"/>
    <lineage>
        <taxon>Eukaryota</taxon>
        <taxon>Sar</taxon>
        <taxon>Alveolata</taxon>
        <taxon>Dinophyceae</taxon>
        <taxon>Prorocentrales</taxon>
        <taxon>Prorocentraceae</taxon>
        <taxon>Prorocentrum</taxon>
    </lineage>
</organism>
<sequence length="217" mass="23564">MHACCKRSAVKASEEASRESATGSSLTCGFKTRSDSLCLTQRPCSRADHSSSRNRSLKEGRGPTTRAECTTREALVLSREFPNGPQIMGGPDISGCTWAASLPHRHFALVAEAAFRGRACLPHCPHRFTAPSPPPKKGLLMSIGLLQRLESEEWGPLLALASRCFLPGLPARHGLYSQQRVIQELANDRQGVVKLCSHSDKLIMQSCLFPNPTSALS</sequence>
<feature type="region of interest" description="Disordered" evidence="1">
    <location>
        <begin position="44"/>
        <end position="65"/>
    </location>
</feature>
<protein>
    <submittedName>
        <fullName evidence="2">Uncharacterized protein</fullName>
    </submittedName>
</protein>
<evidence type="ECO:0000313" key="3">
    <source>
        <dbReference type="Proteomes" id="UP001189429"/>
    </source>
</evidence>
<keyword evidence="3" id="KW-1185">Reference proteome</keyword>